<dbReference type="CDD" id="cd08267">
    <property type="entry name" value="MDR1"/>
    <property type="match status" value="1"/>
</dbReference>
<proteinExistence type="predicted"/>
<protein>
    <submittedName>
        <fullName evidence="2 3">NADPH:quinone reductase</fullName>
    </submittedName>
</protein>
<dbReference type="Pfam" id="PF13602">
    <property type="entry name" value="ADH_zinc_N_2"/>
    <property type="match status" value="1"/>
</dbReference>
<dbReference type="InterPro" id="IPR013154">
    <property type="entry name" value="ADH-like_N"/>
</dbReference>
<feature type="domain" description="Enoyl reductase (ER)" evidence="1">
    <location>
        <begin position="30"/>
        <end position="341"/>
    </location>
</feature>
<dbReference type="Proteomes" id="UP000552836">
    <property type="component" value="Unassembled WGS sequence"/>
</dbReference>
<sequence>MTPGQHGAYSPPLVSADRMTAVLHDRYGPDPEDVLRVGEVERPDIDADEVLVRVRAASIDRGTWHVMAGLPYPVRAAGFGLRRPKDTNPGRSLAGVVTAAGADVAGFAPGDEVFGVGRSSFAEYSRARADKLAPKPANLSFEQAAAVPISGLTALQAVRDQGRVTAGQRVLVIGASGGVGTFAVQFALHAGAEVTGVCSGSKVDLVRALGAHHVIDHTREDVTAGGRRYDVVLDIGGNRPLGRLRRVLTARGRLVLVGGETGGRWLGGTDRLLRARLLSPFVGQTLATFLSSENARDLQALRELFESTGLTPVIDRTLPLDQVAAGMRHLLDGHARGKVVLTIPDGPSAS</sequence>
<reference evidence="5" key="2">
    <citation type="journal article" date="2019" name="Int. J. Syst. Evol. Microbiol.">
        <title>The Global Catalogue of Microorganisms (GCM) 10K type strain sequencing project: providing services to taxonomists for standard genome sequencing and annotation.</title>
        <authorList>
            <consortium name="The Broad Institute Genomics Platform"/>
            <consortium name="The Broad Institute Genome Sequencing Center for Infectious Disease"/>
            <person name="Wu L."/>
            <person name="Ma J."/>
        </authorList>
    </citation>
    <scope>NUCLEOTIDE SEQUENCE [LARGE SCALE GENOMIC DNA]</scope>
    <source>
        <strain evidence="5">CGMCC 4.5581</strain>
    </source>
</reference>
<dbReference type="RefSeq" id="WP_229681841.1">
    <property type="nucleotide sequence ID" value="NZ_BAABJU010000001.1"/>
</dbReference>
<evidence type="ECO:0000313" key="2">
    <source>
        <dbReference type="EMBL" id="GGL54166.1"/>
    </source>
</evidence>
<dbReference type="EMBL" id="JAAMPA010000001">
    <property type="protein sequence ID" value="NIH67353.1"/>
    <property type="molecule type" value="Genomic_DNA"/>
</dbReference>
<organism evidence="3 4">
    <name type="scientific">Modestobacter marinus</name>
    <dbReference type="NCBI Taxonomy" id="477641"/>
    <lineage>
        <taxon>Bacteria</taxon>
        <taxon>Bacillati</taxon>
        <taxon>Actinomycetota</taxon>
        <taxon>Actinomycetes</taxon>
        <taxon>Geodermatophilales</taxon>
        <taxon>Geodermatophilaceae</taxon>
        <taxon>Modestobacter</taxon>
    </lineage>
</organism>
<dbReference type="PANTHER" id="PTHR11695">
    <property type="entry name" value="ALCOHOL DEHYDROGENASE RELATED"/>
    <property type="match status" value="1"/>
</dbReference>
<dbReference type="InterPro" id="IPR036291">
    <property type="entry name" value="NAD(P)-bd_dom_sf"/>
</dbReference>
<evidence type="ECO:0000313" key="5">
    <source>
        <dbReference type="Proteomes" id="UP000648663"/>
    </source>
</evidence>
<dbReference type="InterPro" id="IPR011032">
    <property type="entry name" value="GroES-like_sf"/>
</dbReference>
<dbReference type="AlphaFoldDB" id="A0A846LGR1"/>
<dbReference type="Pfam" id="PF08240">
    <property type="entry name" value="ADH_N"/>
    <property type="match status" value="1"/>
</dbReference>
<dbReference type="InterPro" id="IPR020843">
    <property type="entry name" value="ER"/>
</dbReference>
<name>A0A846LGR1_9ACTN</name>
<keyword evidence="5" id="KW-1185">Reference proteome</keyword>
<evidence type="ECO:0000259" key="1">
    <source>
        <dbReference type="SMART" id="SM00829"/>
    </source>
</evidence>
<reference evidence="3 4" key="3">
    <citation type="submission" date="2020-02" db="EMBL/GenBank/DDBJ databases">
        <title>Sequencing the genomes of 1000 actinobacteria strains.</title>
        <authorList>
            <person name="Klenk H.-P."/>
        </authorList>
    </citation>
    <scope>NUCLEOTIDE SEQUENCE [LARGE SCALE GENOMIC DNA]</scope>
    <source>
        <strain evidence="3 4">DSM 45201</strain>
    </source>
</reference>
<evidence type="ECO:0000313" key="3">
    <source>
        <dbReference type="EMBL" id="NIH67353.1"/>
    </source>
</evidence>
<dbReference type="Proteomes" id="UP000648663">
    <property type="component" value="Unassembled WGS sequence"/>
</dbReference>
<dbReference type="SMART" id="SM00829">
    <property type="entry name" value="PKS_ER"/>
    <property type="match status" value="1"/>
</dbReference>
<dbReference type="SUPFAM" id="SSF51735">
    <property type="entry name" value="NAD(P)-binding Rossmann-fold domains"/>
    <property type="match status" value="1"/>
</dbReference>
<dbReference type="Gene3D" id="3.40.50.720">
    <property type="entry name" value="NAD(P)-binding Rossmann-like Domain"/>
    <property type="match status" value="1"/>
</dbReference>
<dbReference type="Gene3D" id="3.90.180.10">
    <property type="entry name" value="Medium-chain alcohol dehydrogenases, catalytic domain"/>
    <property type="match status" value="1"/>
</dbReference>
<reference evidence="2" key="1">
    <citation type="journal article" date="2014" name="Int. J. Syst. Evol. Microbiol.">
        <title>Complete genome of a new Firmicutes species belonging to the dominant human colonic microbiota ('Ruminococcus bicirculans') reveals two chromosomes and a selective capacity to utilize plant glucans.</title>
        <authorList>
            <consortium name="NISC Comparative Sequencing Program"/>
            <person name="Wegmann U."/>
            <person name="Louis P."/>
            <person name="Goesmann A."/>
            <person name="Henrissat B."/>
            <person name="Duncan S.H."/>
            <person name="Flint H.J."/>
        </authorList>
    </citation>
    <scope>NUCLEOTIDE SEQUENCE</scope>
    <source>
        <strain evidence="2">CGMCC 4.5581</strain>
    </source>
</reference>
<accession>A0A846LGR1</accession>
<gene>
    <name evidence="3" type="ORF">FB380_001799</name>
    <name evidence="2" type="ORF">GCM10011589_07750</name>
</gene>
<evidence type="ECO:0000313" key="4">
    <source>
        <dbReference type="Proteomes" id="UP000552836"/>
    </source>
</evidence>
<dbReference type="SUPFAM" id="SSF50129">
    <property type="entry name" value="GroES-like"/>
    <property type="match status" value="1"/>
</dbReference>
<dbReference type="InterPro" id="IPR050700">
    <property type="entry name" value="YIM1/Zinc_Alcohol_DH_Fams"/>
</dbReference>
<dbReference type="PANTHER" id="PTHR11695:SF294">
    <property type="entry name" value="RETICULON-4-INTERACTING PROTEIN 1, MITOCHONDRIAL"/>
    <property type="match status" value="1"/>
</dbReference>
<comment type="caution">
    <text evidence="3">The sequence shown here is derived from an EMBL/GenBank/DDBJ whole genome shotgun (WGS) entry which is preliminary data.</text>
</comment>
<reference evidence="2" key="4">
    <citation type="submission" date="2024-05" db="EMBL/GenBank/DDBJ databases">
        <authorList>
            <person name="Sun Q."/>
            <person name="Zhou Y."/>
        </authorList>
    </citation>
    <scope>NUCLEOTIDE SEQUENCE</scope>
    <source>
        <strain evidence="2">CGMCC 4.5581</strain>
    </source>
</reference>
<dbReference type="GO" id="GO:0016491">
    <property type="term" value="F:oxidoreductase activity"/>
    <property type="evidence" value="ECO:0007669"/>
    <property type="project" value="InterPro"/>
</dbReference>
<dbReference type="EMBL" id="BMMI01000001">
    <property type="protein sequence ID" value="GGL54166.1"/>
    <property type="molecule type" value="Genomic_DNA"/>
</dbReference>